<name>A0A7C8IDJ4_9PLEO</name>
<dbReference type="SUPFAM" id="SSF49503">
    <property type="entry name" value="Cupredoxins"/>
    <property type="match status" value="1"/>
</dbReference>
<evidence type="ECO:0000313" key="3">
    <source>
        <dbReference type="EMBL" id="KAF2874411.1"/>
    </source>
</evidence>
<evidence type="ECO:0000313" key="4">
    <source>
        <dbReference type="Proteomes" id="UP000481861"/>
    </source>
</evidence>
<feature type="chain" id="PRO_5028985279" description="Cupredoxin" evidence="2">
    <location>
        <begin position="27"/>
        <end position="236"/>
    </location>
</feature>
<proteinExistence type="predicted"/>
<evidence type="ECO:0000256" key="1">
    <source>
        <dbReference type="SAM" id="MobiDB-lite"/>
    </source>
</evidence>
<sequence length="236" mass="25438">MAAFPSWDYPMLLFILILAWLSTSHAESTSSRPSTASSSATPTSSAAAHQTHIVNVGKPVHKFSPDSIRAEAGDIIEFVFFPPNHSVARAEFKDPCVPYELYDKINKVGFFSGFQINTEQTVEPPKWRLPINDTKTVFFYCSAAGSCTDFKMVGVINPDSPDALAIQKQHISSERPQLSPNEDIPSEDLASRTAARPAGSPGPSTRNTVPTAASTPATPGSHHVYSATCGSFRIAP</sequence>
<keyword evidence="2" id="KW-0732">Signal</keyword>
<feature type="region of interest" description="Disordered" evidence="1">
    <location>
        <begin position="169"/>
        <end position="220"/>
    </location>
</feature>
<feature type="compositionally biased region" description="Low complexity" evidence="1">
    <location>
        <begin position="210"/>
        <end position="219"/>
    </location>
</feature>
<reference evidence="3 4" key="1">
    <citation type="submission" date="2020-01" db="EMBL/GenBank/DDBJ databases">
        <authorList>
            <consortium name="DOE Joint Genome Institute"/>
            <person name="Haridas S."/>
            <person name="Albert R."/>
            <person name="Binder M."/>
            <person name="Bloem J."/>
            <person name="Labutti K."/>
            <person name="Salamov A."/>
            <person name="Andreopoulos B."/>
            <person name="Baker S.E."/>
            <person name="Barry K."/>
            <person name="Bills G."/>
            <person name="Bluhm B.H."/>
            <person name="Cannon C."/>
            <person name="Castanera R."/>
            <person name="Culley D.E."/>
            <person name="Daum C."/>
            <person name="Ezra D."/>
            <person name="Gonzalez J.B."/>
            <person name="Henrissat B."/>
            <person name="Kuo A."/>
            <person name="Liang C."/>
            <person name="Lipzen A."/>
            <person name="Lutzoni F."/>
            <person name="Magnuson J."/>
            <person name="Mondo S."/>
            <person name="Nolan M."/>
            <person name="Ohm R."/>
            <person name="Pangilinan J."/>
            <person name="Park H.-J.H."/>
            <person name="Ramirez L."/>
            <person name="Alfaro M."/>
            <person name="Sun H."/>
            <person name="Tritt A."/>
            <person name="Yoshinaga Y."/>
            <person name="Zwiers L.-H.L."/>
            <person name="Turgeon B.G."/>
            <person name="Goodwin S.B."/>
            <person name="Spatafora J.W."/>
            <person name="Crous P.W."/>
            <person name="Grigoriev I.V."/>
        </authorList>
    </citation>
    <scope>NUCLEOTIDE SEQUENCE [LARGE SCALE GENOMIC DNA]</scope>
    <source>
        <strain evidence="3 4">CBS 611.86</strain>
    </source>
</reference>
<dbReference type="InterPro" id="IPR052953">
    <property type="entry name" value="Ser-rich/MCO-related"/>
</dbReference>
<dbReference type="EMBL" id="JAADJZ010000006">
    <property type="protein sequence ID" value="KAF2874411.1"/>
    <property type="molecule type" value="Genomic_DNA"/>
</dbReference>
<dbReference type="PANTHER" id="PTHR34883:SF8">
    <property type="entry name" value="EXTRACELLULAR SERINE-RICH PROTEIN (AFU_ORTHOLOGUE AFUA_6G00670)"/>
    <property type="match status" value="1"/>
</dbReference>
<dbReference type="AlphaFoldDB" id="A0A7C8IDJ4"/>
<gene>
    <name evidence="3" type="ORF">BDV95DRAFT_332171</name>
</gene>
<evidence type="ECO:0008006" key="5">
    <source>
        <dbReference type="Google" id="ProtNLM"/>
    </source>
</evidence>
<feature type="signal peptide" evidence="2">
    <location>
        <begin position="1"/>
        <end position="26"/>
    </location>
</feature>
<dbReference type="Gene3D" id="2.60.40.420">
    <property type="entry name" value="Cupredoxins - blue copper proteins"/>
    <property type="match status" value="1"/>
</dbReference>
<protein>
    <recommendedName>
        <fullName evidence="5">Cupredoxin</fullName>
    </recommendedName>
</protein>
<dbReference type="CDD" id="cd00920">
    <property type="entry name" value="Cupredoxin"/>
    <property type="match status" value="1"/>
</dbReference>
<evidence type="ECO:0000256" key="2">
    <source>
        <dbReference type="SAM" id="SignalP"/>
    </source>
</evidence>
<dbReference type="OrthoDB" id="2331100at2759"/>
<accession>A0A7C8IDJ4</accession>
<dbReference type="PANTHER" id="PTHR34883">
    <property type="entry name" value="SERINE-RICH PROTEIN, PUTATIVE-RELATED-RELATED"/>
    <property type="match status" value="1"/>
</dbReference>
<dbReference type="Proteomes" id="UP000481861">
    <property type="component" value="Unassembled WGS sequence"/>
</dbReference>
<organism evidence="3 4">
    <name type="scientific">Massariosphaeria phaeospora</name>
    <dbReference type="NCBI Taxonomy" id="100035"/>
    <lineage>
        <taxon>Eukaryota</taxon>
        <taxon>Fungi</taxon>
        <taxon>Dikarya</taxon>
        <taxon>Ascomycota</taxon>
        <taxon>Pezizomycotina</taxon>
        <taxon>Dothideomycetes</taxon>
        <taxon>Pleosporomycetidae</taxon>
        <taxon>Pleosporales</taxon>
        <taxon>Pleosporales incertae sedis</taxon>
        <taxon>Massariosphaeria</taxon>
    </lineage>
</organism>
<keyword evidence="4" id="KW-1185">Reference proteome</keyword>
<dbReference type="InterPro" id="IPR008972">
    <property type="entry name" value="Cupredoxin"/>
</dbReference>
<comment type="caution">
    <text evidence="3">The sequence shown here is derived from an EMBL/GenBank/DDBJ whole genome shotgun (WGS) entry which is preliminary data.</text>
</comment>